<accession>A0AAN6G9Q9</accession>
<feature type="compositionally biased region" description="Low complexity" evidence="2">
    <location>
        <begin position="903"/>
        <end position="913"/>
    </location>
</feature>
<feature type="compositionally biased region" description="Low complexity" evidence="2">
    <location>
        <begin position="1183"/>
        <end position="1220"/>
    </location>
</feature>
<proteinExistence type="predicted"/>
<feature type="compositionally biased region" description="Polar residues" evidence="2">
    <location>
        <begin position="593"/>
        <end position="603"/>
    </location>
</feature>
<feature type="compositionally biased region" description="Acidic residues" evidence="2">
    <location>
        <begin position="1346"/>
        <end position="1365"/>
    </location>
</feature>
<evidence type="ECO:0000256" key="2">
    <source>
        <dbReference type="SAM" id="MobiDB-lite"/>
    </source>
</evidence>
<dbReference type="GO" id="GO:0005829">
    <property type="term" value="C:cytosol"/>
    <property type="evidence" value="ECO:0007669"/>
    <property type="project" value="TreeGrafter"/>
</dbReference>
<feature type="domain" description="Alpha/beta hydrolase fold-3" evidence="3">
    <location>
        <begin position="804"/>
        <end position="879"/>
    </location>
</feature>
<feature type="compositionally biased region" description="Low complexity" evidence="2">
    <location>
        <begin position="609"/>
        <end position="627"/>
    </location>
</feature>
<evidence type="ECO:0000313" key="4">
    <source>
        <dbReference type="EMBL" id="KAK0528583.1"/>
    </source>
</evidence>
<feature type="compositionally biased region" description="Polar residues" evidence="2">
    <location>
        <begin position="1030"/>
        <end position="1048"/>
    </location>
</feature>
<dbReference type="GO" id="GO:0019433">
    <property type="term" value="P:triglyceride catabolic process"/>
    <property type="evidence" value="ECO:0007669"/>
    <property type="project" value="TreeGrafter"/>
</dbReference>
<reference evidence="4" key="1">
    <citation type="journal article" date="2023" name="PhytoFront">
        <title>Draft Genome Resources of Seven Strains of Tilletia horrida, Causal Agent of Kernel Smut of Rice.</title>
        <authorList>
            <person name="Khanal S."/>
            <person name="Antony Babu S."/>
            <person name="Zhou X.G."/>
        </authorList>
    </citation>
    <scope>NUCLEOTIDE SEQUENCE</scope>
    <source>
        <strain evidence="4">TX3</strain>
    </source>
</reference>
<evidence type="ECO:0000259" key="3">
    <source>
        <dbReference type="Pfam" id="PF07859"/>
    </source>
</evidence>
<feature type="compositionally biased region" description="Low complexity" evidence="2">
    <location>
        <begin position="1134"/>
        <end position="1169"/>
    </location>
</feature>
<feature type="region of interest" description="Disordered" evidence="2">
    <location>
        <begin position="728"/>
        <end position="790"/>
    </location>
</feature>
<feature type="region of interest" description="Disordered" evidence="2">
    <location>
        <begin position="665"/>
        <end position="698"/>
    </location>
</feature>
<feature type="compositionally biased region" description="Basic residues" evidence="2">
    <location>
        <begin position="780"/>
        <end position="789"/>
    </location>
</feature>
<feature type="compositionally biased region" description="Low complexity" evidence="2">
    <location>
        <begin position="1057"/>
        <end position="1068"/>
    </location>
</feature>
<dbReference type="PANTHER" id="PTHR23025:SF3">
    <property type="entry name" value="HORMONE-SENSITIVE LIPASE"/>
    <property type="match status" value="1"/>
</dbReference>
<evidence type="ECO:0000313" key="5">
    <source>
        <dbReference type="Proteomes" id="UP001176521"/>
    </source>
</evidence>
<feature type="region of interest" description="Disordered" evidence="2">
    <location>
        <begin position="1134"/>
        <end position="1316"/>
    </location>
</feature>
<feature type="region of interest" description="Disordered" evidence="2">
    <location>
        <begin position="896"/>
        <end position="926"/>
    </location>
</feature>
<feature type="compositionally biased region" description="Gly residues" evidence="2">
    <location>
        <begin position="1069"/>
        <end position="1078"/>
    </location>
</feature>
<dbReference type="Gene3D" id="3.40.50.1820">
    <property type="entry name" value="alpha/beta hydrolase"/>
    <property type="match status" value="2"/>
</dbReference>
<feature type="region of interest" description="Disordered" evidence="2">
    <location>
        <begin position="1016"/>
        <end position="1084"/>
    </location>
</feature>
<feature type="region of interest" description="Disordered" evidence="2">
    <location>
        <begin position="589"/>
        <end position="648"/>
    </location>
</feature>
<feature type="compositionally biased region" description="Low complexity" evidence="2">
    <location>
        <begin position="512"/>
        <end position="528"/>
    </location>
</feature>
<feature type="active site" evidence="1">
    <location>
        <position position="326"/>
    </location>
</feature>
<dbReference type="Pfam" id="PF07859">
    <property type="entry name" value="Abhydrolase_3"/>
    <property type="match status" value="2"/>
</dbReference>
<dbReference type="InterPro" id="IPR013094">
    <property type="entry name" value="AB_hydrolase_3"/>
</dbReference>
<feature type="region of interest" description="Disordered" evidence="2">
    <location>
        <begin position="364"/>
        <end position="389"/>
    </location>
</feature>
<dbReference type="Proteomes" id="UP001176521">
    <property type="component" value="Unassembled WGS sequence"/>
</dbReference>
<organism evidence="4 5">
    <name type="scientific">Tilletia horrida</name>
    <dbReference type="NCBI Taxonomy" id="155126"/>
    <lineage>
        <taxon>Eukaryota</taxon>
        <taxon>Fungi</taxon>
        <taxon>Dikarya</taxon>
        <taxon>Basidiomycota</taxon>
        <taxon>Ustilaginomycotina</taxon>
        <taxon>Exobasidiomycetes</taxon>
        <taxon>Tilletiales</taxon>
        <taxon>Tilletiaceae</taxon>
        <taxon>Tilletia</taxon>
    </lineage>
</organism>
<feature type="compositionally biased region" description="Gly residues" evidence="2">
    <location>
        <begin position="529"/>
        <end position="547"/>
    </location>
</feature>
<dbReference type="EMBL" id="JAPDMQ010000269">
    <property type="protein sequence ID" value="KAK0528583.1"/>
    <property type="molecule type" value="Genomic_DNA"/>
</dbReference>
<sequence>MLDHILGRPSTRLKRAQVLTVLSLGLLALRYGDRNGPKRIHWIRWLNARAQHSNFTPWQIVVCTVTAVYAIRNLDHLLGFGAPEPLARMYSRAFYRTTWINTALDAGFATAMPIRPQWLKDILALLFSGYYLIYANEADEKLRKFRAFCTVEMMRETWHKTTNPYIRLATWIHRPSLPIAREVLLPRPTLGRHASRPTVAWLFFDGDDRALRQQSELILDIPGGGFIAMDPRHHEERLRALAKQTGRPVLALNYCKAPEFPFPFALEECYDAYRTLYETRGAVIGMNRLLASSATSTTTTTTTTISNHDDPLTLEKELRIILSGDSAGGNLATGVMMKIIEYPQPHIELAYADAAASSGTTRTAIDAKGGSLPAPPPRSTKKGSHKPPPLPKPIAILLAYPSLNFAYSSWMKPEYIRVLRQQSEVNLQTMRQQSETSAAAARANQQAAAAAATAAAASASGGTHHAYAKHQKMVTPAQSPLNPNRSGRRPSLNARVGLPSSLDEERRQQLRAAGITPSSSSSSSTAAGAGAGAGTGTERGAVQGGGADARSARSPRPLGLVPPPGVPPIVTSPTAILTTFMDKAHSVLRRSTSRGTMDISSVPRSAPPTAMVSGASGSSAVGATGAADAKQQRGPATAMPKRDRSYSSLAGQAQMHLVERARFAEAEPSASEDEAGGAGPSGKGPYALGSFGDEEDNQDADAVDSLQEAQRQYHQRVLALSASNMQDSASAGAGAEGLAREAGEDGGTSSGYNTEHESRAHAEQQKQLRAAAAASDARMRSARAKRGGRRAYGTRLTMTSMAGYFNDRILTQSMMRAMAILYIGPKYQPDFEGDYYLSPIVAPAALLAEFPPCLFICGEKDPICDDTVVMAGRIREAKTAKKRNLERRRAGPSARFGEGLRMSSAPGPSSSQSDTTARDPIEDESPEDWVQMRIIEGWSHGFLQMSALMPEAKEVIKFLGVWMWETFEDWNVRNGVFPSPMAAAAGAGEAVLPMEEEEGEGQKGAVALNGTRAALRGASEGDEDDDEPLSFTTTKSKSMSAGRASTPSNAPGGGGEAANPGLAGASPFLGGGGGGGGSSPALPGRAAAAVSSTFAPAAATARVERSVSPMSRPAPAPAPVAVAATTAAPAIPATTTSTAAAAAQGSEAPVSAPTLPSTSAATSSAAARAIVPSAKRADGDGSGAASTSAVGSTSAATSVAAAKSEAPAPAPAVPNGANGPVSSAPTVPSVTRAPVSAIPAAPGPASTATASSSSSAAASPSPKLSAAKALNGQSSTTTNTSGNSSKVSLLMQQQQQDERERRGSGSAGGGLDEKYKSMLVQESQLLQRRRGEAVFGLVEGAVHDGSDEEHEHEEDGEGEGENLSR</sequence>
<feature type="compositionally biased region" description="Polar residues" evidence="2">
    <location>
        <begin position="476"/>
        <end position="485"/>
    </location>
</feature>
<feature type="region of interest" description="Disordered" evidence="2">
    <location>
        <begin position="1098"/>
        <end position="1120"/>
    </location>
</feature>
<dbReference type="SUPFAM" id="SSF53474">
    <property type="entry name" value="alpha/beta-Hydrolases"/>
    <property type="match status" value="1"/>
</dbReference>
<name>A0AAN6G9Q9_9BASI</name>
<feature type="region of interest" description="Disordered" evidence="2">
    <location>
        <begin position="474"/>
        <end position="566"/>
    </location>
</feature>
<feature type="compositionally biased region" description="Low complexity" evidence="2">
    <location>
        <begin position="1233"/>
        <end position="1285"/>
    </location>
</feature>
<feature type="domain" description="Alpha/beta hydrolase fold-3" evidence="3">
    <location>
        <begin position="223"/>
        <end position="347"/>
    </location>
</feature>
<feature type="compositionally biased region" description="Low complexity" evidence="2">
    <location>
        <begin position="1098"/>
        <end position="1111"/>
    </location>
</feature>
<feature type="region of interest" description="Disordered" evidence="2">
    <location>
        <begin position="1339"/>
        <end position="1365"/>
    </location>
</feature>
<protein>
    <recommendedName>
        <fullName evidence="3">Alpha/beta hydrolase fold-3 domain-containing protein</fullName>
    </recommendedName>
</protein>
<dbReference type="PANTHER" id="PTHR23025">
    <property type="entry name" value="TRIACYLGLYCEROL LIPASE"/>
    <property type="match status" value="1"/>
</dbReference>
<dbReference type="GO" id="GO:0004806">
    <property type="term" value="F:triacylglycerol lipase activity"/>
    <property type="evidence" value="ECO:0007669"/>
    <property type="project" value="TreeGrafter"/>
</dbReference>
<gene>
    <name evidence="4" type="ORF">OC842_004506</name>
</gene>
<dbReference type="InterPro" id="IPR029058">
    <property type="entry name" value="AB_hydrolase_fold"/>
</dbReference>
<dbReference type="PROSITE" id="PS01174">
    <property type="entry name" value="LIPASE_GDXG_SER"/>
    <property type="match status" value="1"/>
</dbReference>
<keyword evidence="5" id="KW-1185">Reference proteome</keyword>
<dbReference type="InterPro" id="IPR033140">
    <property type="entry name" value="Lipase_GDXG_put_SER_AS"/>
</dbReference>
<feature type="compositionally biased region" description="Basic and acidic residues" evidence="2">
    <location>
        <begin position="754"/>
        <end position="766"/>
    </location>
</feature>
<evidence type="ECO:0000256" key="1">
    <source>
        <dbReference type="PROSITE-ProRule" id="PRU10038"/>
    </source>
</evidence>
<dbReference type="GO" id="GO:0004771">
    <property type="term" value="F:sterol ester esterase activity"/>
    <property type="evidence" value="ECO:0007669"/>
    <property type="project" value="TreeGrafter"/>
</dbReference>
<comment type="caution">
    <text evidence="4">The sequence shown here is derived from an EMBL/GenBank/DDBJ whole genome shotgun (WGS) entry which is preliminary data.</text>
</comment>